<dbReference type="EMBL" id="KZ613947">
    <property type="protein sequence ID" value="PMD39169.1"/>
    <property type="molecule type" value="Genomic_DNA"/>
</dbReference>
<accession>A0A2J6RL05</accession>
<gene>
    <name evidence="2" type="ORF">L207DRAFT_53788</name>
</gene>
<dbReference type="InterPro" id="IPR041667">
    <property type="entry name" value="Cupin_8"/>
</dbReference>
<dbReference type="SUPFAM" id="SSF51197">
    <property type="entry name" value="Clavaminate synthase-like"/>
    <property type="match status" value="1"/>
</dbReference>
<dbReference type="SMART" id="SM00558">
    <property type="entry name" value="JmjC"/>
    <property type="match status" value="1"/>
</dbReference>
<dbReference type="InterPro" id="IPR003347">
    <property type="entry name" value="JmjC_dom"/>
</dbReference>
<sequence>MEPTRSGPPDPIIELLTTYNELNSSQVDQLLEVPSALEFMRYVRANRPFVVRGAAEDWSATRTWDIEILKELLDGQSVQVAVTPAGNADSPTRNNDGELVFVKPWEEQQPFSEFIDFISSQEKSSKREVSEVRYAQTQNDNLRNEYAALFSHVEKDIPWARIALQEEPEAINLWIGNSRSVTALHKDNYENIYVQITGEKHFTLLPPLTYACVAERELTPASYVRKHDGSLEIKKEGGDKVPFPTWNPDGGGHETKYSKYAQPLKVTLRKGDLLYLPALWYHKVSQSTNEEGICCAVNYWYNMEWGGSFYPLCNFARSAGISALNS</sequence>
<dbReference type="Gene3D" id="2.60.120.10">
    <property type="entry name" value="Jelly Rolls"/>
    <property type="match status" value="1"/>
</dbReference>
<dbReference type="InterPro" id="IPR014710">
    <property type="entry name" value="RmlC-like_jellyroll"/>
</dbReference>
<name>A0A2J6RL05_HYAVF</name>
<dbReference type="Proteomes" id="UP000235786">
    <property type="component" value="Unassembled WGS sequence"/>
</dbReference>
<dbReference type="PANTHER" id="PTHR12461">
    <property type="entry name" value="HYPOXIA-INDUCIBLE FACTOR 1 ALPHA INHIBITOR-RELATED"/>
    <property type="match status" value="1"/>
</dbReference>
<evidence type="ECO:0000259" key="1">
    <source>
        <dbReference type="PROSITE" id="PS51184"/>
    </source>
</evidence>
<evidence type="ECO:0000313" key="2">
    <source>
        <dbReference type="EMBL" id="PMD39169.1"/>
    </source>
</evidence>
<dbReference type="AlphaFoldDB" id="A0A2J6RL05"/>
<dbReference type="PROSITE" id="PS51184">
    <property type="entry name" value="JMJC"/>
    <property type="match status" value="1"/>
</dbReference>
<dbReference type="OrthoDB" id="415358at2759"/>
<proteinExistence type="predicted"/>
<dbReference type="Pfam" id="PF13621">
    <property type="entry name" value="Cupin_8"/>
    <property type="match status" value="1"/>
</dbReference>
<keyword evidence="3" id="KW-1185">Reference proteome</keyword>
<feature type="domain" description="JmjC" evidence="1">
    <location>
        <begin position="138"/>
        <end position="316"/>
    </location>
</feature>
<reference evidence="2 3" key="1">
    <citation type="submission" date="2016-04" db="EMBL/GenBank/DDBJ databases">
        <title>A degradative enzymes factory behind the ericoid mycorrhizal symbiosis.</title>
        <authorList>
            <consortium name="DOE Joint Genome Institute"/>
            <person name="Martino E."/>
            <person name="Morin E."/>
            <person name="Grelet G."/>
            <person name="Kuo A."/>
            <person name="Kohler A."/>
            <person name="Daghino S."/>
            <person name="Barry K."/>
            <person name="Choi C."/>
            <person name="Cichocki N."/>
            <person name="Clum A."/>
            <person name="Copeland A."/>
            <person name="Hainaut M."/>
            <person name="Haridas S."/>
            <person name="Labutti K."/>
            <person name="Lindquist E."/>
            <person name="Lipzen A."/>
            <person name="Khouja H.-R."/>
            <person name="Murat C."/>
            <person name="Ohm R."/>
            <person name="Olson A."/>
            <person name="Spatafora J."/>
            <person name="Veneault-Fourrey C."/>
            <person name="Henrissat B."/>
            <person name="Grigoriev I."/>
            <person name="Martin F."/>
            <person name="Perotto S."/>
        </authorList>
    </citation>
    <scope>NUCLEOTIDE SEQUENCE [LARGE SCALE GENOMIC DNA]</scope>
    <source>
        <strain evidence="2 3">F</strain>
    </source>
</reference>
<dbReference type="STRING" id="1149755.A0A2J6RL05"/>
<protein>
    <submittedName>
        <fullName evidence="2">Clavaminate synthase-like protein</fullName>
    </submittedName>
</protein>
<evidence type="ECO:0000313" key="3">
    <source>
        <dbReference type="Proteomes" id="UP000235786"/>
    </source>
</evidence>
<dbReference type="PANTHER" id="PTHR12461:SF99">
    <property type="entry name" value="BIFUNCTIONAL PEPTIDASE AND (3S)-LYSYL HYDROXYLASE JMJD7"/>
    <property type="match status" value="1"/>
</dbReference>
<organism evidence="2 3">
    <name type="scientific">Hyaloscypha variabilis (strain UAMH 11265 / GT02V1 / F)</name>
    <name type="common">Meliniomyces variabilis</name>
    <dbReference type="NCBI Taxonomy" id="1149755"/>
    <lineage>
        <taxon>Eukaryota</taxon>
        <taxon>Fungi</taxon>
        <taxon>Dikarya</taxon>
        <taxon>Ascomycota</taxon>
        <taxon>Pezizomycotina</taxon>
        <taxon>Leotiomycetes</taxon>
        <taxon>Helotiales</taxon>
        <taxon>Hyaloscyphaceae</taxon>
        <taxon>Hyaloscypha</taxon>
        <taxon>Hyaloscypha variabilis</taxon>
    </lineage>
</organism>